<name>B3E7Y2_TRIL1</name>
<dbReference type="KEGG" id="glo:Glov_2842"/>
<dbReference type="Proteomes" id="UP000002420">
    <property type="component" value="Chromosome"/>
</dbReference>
<gene>
    <name evidence="2" type="ordered locus">Glov_2842</name>
</gene>
<dbReference type="EMBL" id="CP001089">
    <property type="protein sequence ID" value="ACD96555.1"/>
    <property type="molecule type" value="Genomic_DNA"/>
</dbReference>
<accession>B3E7Y2</accession>
<dbReference type="HOGENOM" id="CLU_2034723_0_0_7"/>
<keyword evidence="3" id="KW-1185">Reference proteome</keyword>
<evidence type="ECO:0000259" key="1">
    <source>
        <dbReference type="Pfam" id="PF12770"/>
    </source>
</evidence>
<sequence>MDELRELPQLFKGVELVAFSACSTGLGTTNTKGREVDGIGYLGELQGAKTVLATLWPVEDMSTSMLMREFYKAREIGNTKPDALRKAQLALLMETFKSEDGYDFTHPYFWAPFILLLRQIK</sequence>
<organism evidence="2 3">
    <name type="scientific">Trichlorobacter lovleyi (strain ATCC BAA-1151 / DSM 17278 / SZ)</name>
    <name type="common">Geobacter lovleyi</name>
    <dbReference type="NCBI Taxonomy" id="398767"/>
    <lineage>
        <taxon>Bacteria</taxon>
        <taxon>Pseudomonadati</taxon>
        <taxon>Thermodesulfobacteriota</taxon>
        <taxon>Desulfuromonadia</taxon>
        <taxon>Geobacterales</taxon>
        <taxon>Geobacteraceae</taxon>
        <taxon>Trichlorobacter</taxon>
    </lineage>
</organism>
<dbReference type="STRING" id="398767.Glov_2842"/>
<evidence type="ECO:0000313" key="2">
    <source>
        <dbReference type="EMBL" id="ACD96555.1"/>
    </source>
</evidence>
<reference evidence="2 3" key="1">
    <citation type="submission" date="2008-05" db="EMBL/GenBank/DDBJ databases">
        <title>Complete sequence of chromosome of Geobacter lovleyi SZ.</title>
        <authorList>
            <consortium name="US DOE Joint Genome Institute"/>
            <person name="Lucas S."/>
            <person name="Copeland A."/>
            <person name="Lapidus A."/>
            <person name="Glavina del Rio T."/>
            <person name="Dalin E."/>
            <person name="Tice H."/>
            <person name="Bruce D."/>
            <person name="Goodwin L."/>
            <person name="Pitluck S."/>
            <person name="Chertkov O."/>
            <person name="Meincke L."/>
            <person name="Brettin T."/>
            <person name="Detter J.C."/>
            <person name="Han C."/>
            <person name="Tapia R."/>
            <person name="Kuske C.R."/>
            <person name="Schmutz J."/>
            <person name="Larimer F."/>
            <person name="Land M."/>
            <person name="Hauser L."/>
            <person name="Kyrpides N."/>
            <person name="Mikhailova N."/>
            <person name="Sung Y."/>
            <person name="Fletcher K.E."/>
            <person name="Ritalahti K.M."/>
            <person name="Loeffler F.E."/>
            <person name="Richardson P."/>
        </authorList>
    </citation>
    <scope>NUCLEOTIDE SEQUENCE [LARGE SCALE GENOMIC DNA]</scope>
    <source>
        <strain evidence="3">ATCC BAA-1151 / DSM 17278 / SZ</strain>
    </source>
</reference>
<proteinExistence type="predicted"/>
<dbReference type="eggNOG" id="COG4995">
    <property type="taxonomic scope" value="Bacteria"/>
</dbReference>
<protein>
    <recommendedName>
        <fullName evidence="1">CHAT domain-containing protein</fullName>
    </recommendedName>
</protein>
<dbReference type="AlphaFoldDB" id="B3E7Y2"/>
<evidence type="ECO:0000313" key="3">
    <source>
        <dbReference type="Proteomes" id="UP000002420"/>
    </source>
</evidence>
<dbReference type="Pfam" id="PF12770">
    <property type="entry name" value="CHAT"/>
    <property type="match status" value="1"/>
</dbReference>
<dbReference type="InterPro" id="IPR024983">
    <property type="entry name" value="CHAT_dom"/>
</dbReference>
<feature type="domain" description="CHAT" evidence="1">
    <location>
        <begin position="3"/>
        <end position="115"/>
    </location>
</feature>